<evidence type="ECO:0000313" key="2">
    <source>
        <dbReference type="Proteomes" id="UP001163823"/>
    </source>
</evidence>
<accession>A0AAD7M1U5</accession>
<dbReference type="EMBL" id="JARAOO010000005">
    <property type="protein sequence ID" value="KAJ7968389.1"/>
    <property type="molecule type" value="Genomic_DNA"/>
</dbReference>
<sequence length="85" mass="9814">MILHFLKRLGDGKEIDMDILQINKRKKEIKEEHLAKEQMKEMKKLESFLFGSLYSPVEFGTGDDEEARNGAAKDSALFFTDQCCK</sequence>
<dbReference type="AlphaFoldDB" id="A0AAD7M1U5"/>
<reference evidence="1" key="1">
    <citation type="journal article" date="2023" name="Science">
        <title>Elucidation of the pathway for biosynthesis of saponin adjuvants from the soapbark tree.</title>
        <authorList>
            <person name="Reed J."/>
            <person name="Orme A."/>
            <person name="El-Demerdash A."/>
            <person name="Owen C."/>
            <person name="Martin L.B.B."/>
            <person name="Misra R.C."/>
            <person name="Kikuchi S."/>
            <person name="Rejzek M."/>
            <person name="Martin A.C."/>
            <person name="Harkess A."/>
            <person name="Leebens-Mack J."/>
            <person name="Louveau T."/>
            <person name="Stephenson M.J."/>
            <person name="Osbourn A."/>
        </authorList>
    </citation>
    <scope>NUCLEOTIDE SEQUENCE</scope>
    <source>
        <strain evidence="1">S10</strain>
    </source>
</reference>
<dbReference type="KEGG" id="qsa:O6P43_012496"/>
<protein>
    <submittedName>
        <fullName evidence="1">U3 small nucleolar RNA-associated protein 18-like</fullName>
    </submittedName>
</protein>
<organism evidence="1 2">
    <name type="scientific">Quillaja saponaria</name>
    <name type="common">Soap bark tree</name>
    <dbReference type="NCBI Taxonomy" id="32244"/>
    <lineage>
        <taxon>Eukaryota</taxon>
        <taxon>Viridiplantae</taxon>
        <taxon>Streptophyta</taxon>
        <taxon>Embryophyta</taxon>
        <taxon>Tracheophyta</taxon>
        <taxon>Spermatophyta</taxon>
        <taxon>Magnoliopsida</taxon>
        <taxon>eudicotyledons</taxon>
        <taxon>Gunneridae</taxon>
        <taxon>Pentapetalae</taxon>
        <taxon>rosids</taxon>
        <taxon>fabids</taxon>
        <taxon>Fabales</taxon>
        <taxon>Quillajaceae</taxon>
        <taxon>Quillaja</taxon>
    </lineage>
</organism>
<gene>
    <name evidence="1" type="ORF">O6P43_012496</name>
</gene>
<dbReference type="Proteomes" id="UP001163823">
    <property type="component" value="Chromosome 5"/>
</dbReference>
<evidence type="ECO:0000313" key="1">
    <source>
        <dbReference type="EMBL" id="KAJ7968389.1"/>
    </source>
</evidence>
<name>A0AAD7M1U5_QUISA</name>
<keyword evidence="2" id="KW-1185">Reference proteome</keyword>
<proteinExistence type="predicted"/>
<comment type="caution">
    <text evidence="1">The sequence shown here is derived from an EMBL/GenBank/DDBJ whole genome shotgun (WGS) entry which is preliminary data.</text>
</comment>